<name>A0A096P9V2_OSTTA</name>
<feature type="compositionally biased region" description="Low complexity" evidence="1">
    <location>
        <begin position="13"/>
        <end position="26"/>
    </location>
</feature>
<dbReference type="GeneID" id="9838541"/>
<keyword evidence="3" id="KW-1185">Reference proteome</keyword>
<feature type="region of interest" description="Disordered" evidence="1">
    <location>
        <begin position="1"/>
        <end position="38"/>
    </location>
</feature>
<reference evidence="3" key="1">
    <citation type="journal article" date="2006" name="Proc. Natl. Acad. Sci. U.S.A.">
        <title>Genome analysis of the smallest free-living eukaryote Ostreococcus tauri unveils many unique features.</title>
        <authorList>
            <person name="Derelle E."/>
            <person name="Ferraz C."/>
            <person name="Rombauts S."/>
            <person name="Rouze P."/>
            <person name="Worden A.Z."/>
            <person name="Robbens S."/>
            <person name="Partensky F."/>
            <person name="Degroeve S."/>
            <person name="Echeynie S."/>
            <person name="Cooke R."/>
            <person name="Saeys Y."/>
            <person name="Wuyts J."/>
            <person name="Jabbari K."/>
            <person name="Bowler C."/>
            <person name="Panaud O."/>
            <person name="Piegu B."/>
            <person name="Ball S.G."/>
            <person name="Ral J.-P."/>
            <person name="Bouget F.-Y."/>
            <person name="Piganeau G."/>
            <person name="De Baets B."/>
            <person name="Picard A."/>
            <person name="Delseny M."/>
            <person name="Demaille J."/>
            <person name="Van de Peer Y."/>
            <person name="Moreau H."/>
        </authorList>
    </citation>
    <scope>NUCLEOTIDE SEQUENCE [LARGE SCALE GENOMIC DNA]</scope>
    <source>
        <strain evidence="3">OTTH 0595 / CCAP 157/2 / RCC745</strain>
    </source>
</reference>
<reference evidence="2 3" key="2">
    <citation type="journal article" date="2014" name="BMC Genomics">
        <title>An improved genome of the model marine alga Ostreococcus tauri unfolds by assessing Illumina de novo assemblies.</title>
        <authorList>
            <person name="Blanc-Mathieu R."/>
            <person name="Verhelst B."/>
            <person name="Derelle E."/>
            <person name="Rombauts S."/>
            <person name="Bouget F.Y."/>
            <person name="Carre I."/>
            <person name="Chateau A."/>
            <person name="Eyre-Walker A."/>
            <person name="Grimsley N."/>
            <person name="Moreau H."/>
            <person name="Piegu B."/>
            <person name="Rivals E."/>
            <person name="Schackwitz W."/>
            <person name="Van de Peer Y."/>
            <person name="Piganeau G."/>
        </authorList>
    </citation>
    <scope>NUCLEOTIDE SEQUENCE [LARGE SCALE GENOMIC DNA]</scope>
    <source>
        <strain evidence="3">OTTH 0595 / CCAP 157/2 / RCC745</strain>
    </source>
</reference>
<evidence type="ECO:0000313" key="3">
    <source>
        <dbReference type="Proteomes" id="UP000009170"/>
    </source>
</evidence>
<dbReference type="AlphaFoldDB" id="A0A096P9V2"/>
<dbReference type="Proteomes" id="UP000009170">
    <property type="component" value="Unassembled WGS sequence"/>
</dbReference>
<gene>
    <name evidence="2" type="ORF">OT_ostta20g00090</name>
</gene>
<dbReference type="InParanoid" id="A0A096P9V2"/>
<sequence length="331" mass="38127">MPGDVHASSSNQRPSASLHSRASSSAPRERDRAREQTLPNIAEHARFDARTLTRGEILARTIHAEPKLKDGSSYEGKRPVYAVDDSLAARLVKSGDATPRDLQRMAFDLRGRRERLTFLSDETLLVATVEGENFACFRYVLDEGEFDAETLRRCADLCARSGHWHFARYLMDRHDVFFDDTTYRSAIDGNQSGFALELVRHQVEFGKRTFAVLVDFFTDAWRSRQSSNEISLECVRKMRAYFTKNLSHLVDEGYDDFEDEINVDVPFDSGYDGAWKEDASAEEVWGDLMRQEKDLEELYAANGRVHDWCQARKMLRQRFAEDVEAMNRRWS</sequence>
<evidence type="ECO:0000313" key="2">
    <source>
        <dbReference type="EMBL" id="CEG00815.1"/>
    </source>
</evidence>
<accession>A0A096P9V2</accession>
<dbReference type="EMBL" id="CAID01000020">
    <property type="protein sequence ID" value="CEG00815.1"/>
    <property type="molecule type" value="Genomic_DNA"/>
</dbReference>
<dbReference type="KEGG" id="ota:OT_ostta20g00090"/>
<comment type="caution">
    <text evidence="2">The sequence shown here is derived from an EMBL/GenBank/DDBJ whole genome shotgun (WGS) entry which is preliminary data.</text>
</comment>
<protein>
    <submittedName>
        <fullName evidence="2">Unnamed product</fullName>
    </submittedName>
</protein>
<dbReference type="RefSeq" id="XP_022840600.1">
    <property type="nucleotide sequence ID" value="XM_022985593.1"/>
</dbReference>
<proteinExistence type="predicted"/>
<evidence type="ECO:0000256" key="1">
    <source>
        <dbReference type="SAM" id="MobiDB-lite"/>
    </source>
</evidence>
<organism evidence="2 3">
    <name type="scientific">Ostreococcus tauri</name>
    <name type="common">Marine green alga</name>
    <dbReference type="NCBI Taxonomy" id="70448"/>
    <lineage>
        <taxon>Eukaryota</taxon>
        <taxon>Viridiplantae</taxon>
        <taxon>Chlorophyta</taxon>
        <taxon>Mamiellophyceae</taxon>
        <taxon>Mamiellales</taxon>
        <taxon>Bathycoccaceae</taxon>
        <taxon>Ostreococcus</taxon>
    </lineage>
</organism>